<evidence type="ECO:0000256" key="1">
    <source>
        <dbReference type="ARBA" id="ARBA00006969"/>
    </source>
</evidence>
<dbReference type="GeneID" id="10041975"/>
<evidence type="ECO:0000313" key="3">
    <source>
        <dbReference type="EMBL" id="ADT84634.1"/>
    </source>
</evidence>
<evidence type="ECO:0000256" key="2">
    <source>
        <dbReference type="HAMAP-Rule" id="MF_00341"/>
    </source>
</evidence>
<dbReference type="InterPro" id="IPR005353">
    <property type="entry name" value="UPF0146"/>
</dbReference>
<accession>F0LJB2</accession>
<dbReference type="InterPro" id="IPR029063">
    <property type="entry name" value="SAM-dependent_MTases_sf"/>
</dbReference>
<comment type="similarity">
    <text evidence="1 2">Belongs to the UPF0146 family.</text>
</comment>
<dbReference type="NCBIfam" id="NF003165">
    <property type="entry name" value="PRK04148.1"/>
    <property type="match status" value="1"/>
</dbReference>
<dbReference type="Gene3D" id="3.40.50.150">
    <property type="entry name" value="Vaccinia Virus protein VP39"/>
    <property type="match status" value="1"/>
</dbReference>
<dbReference type="HAMAP" id="MF_00341">
    <property type="entry name" value="UPF0146"/>
    <property type="match status" value="1"/>
</dbReference>
<organism evidence="3 4">
    <name type="scientific">Thermococcus barophilus (strain DSM 11836 / MP)</name>
    <dbReference type="NCBI Taxonomy" id="391623"/>
    <lineage>
        <taxon>Archaea</taxon>
        <taxon>Methanobacteriati</taxon>
        <taxon>Methanobacteriota</taxon>
        <taxon>Thermococci</taxon>
        <taxon>Thermococcales</taxon>
        <taxon>Thermococcaceae</taxon>
        <taxon>Thermococcus</taxon>
    </lineage>
</organism>
<dbReference type="EMBL" id="CP002372">
    <property type="protein sequence ID" value="ADT84634.1"/>
    <property type="molecule type" value="Genomic_DNA"/>
</dbReference>
<dbReference type="RefSeq" id="WP_013467932.1">
    <property type="nucleotide sequence ID" value="NC_014804.1"/>
</dbReference>
<sequence length="135" mass="15723">MYEKLAEYFAQKFKRGKIIEIGIGFNFKAALKLKEMGFDVVVIDWNPKAVERAKEIGLNAIVDDIFNPRLEIYKQAKAMYSIRPTPEMMPYLLKLAKTIKVPLYIVPFSTDAVPIEMRLENYRGLVIYKWEAKDI</sequence>
<dbReference type="KEGG" id="tba:TERMP_01659"/>
<gene>
    <name evidence="3" type="ordered locus">TERMP_01659</name>
</gene>
<keyword evidence="4" id="KW-1185">Reference proteome</keyword>
<dbReference type="Pfam" id="PF03686">
    <property type="entry name" value="UPF0146"/>
    <property type="match status" value="1"/>
</dbReference>
<proteinExistence type="inferred from homology"/>
<dbReference type="PATRIC" id="fig|391623.17.peg.1658"/>
<protein>
    <recommendedName>
        <fullName evidence="2">UPF0146 protein TERMP_01659</fullName>
    </recommendedName>
</protein>
<dbReference type="Proteomes" id="UP000007478">
    <property type="component" value="Chromosome"/>
</dbReference>
<dbReference type="OrthoDB" id="59816at2157"/>
<name>F0LJB2_THEBM</name>
<dbReference type="HOGENOM" id="CLU_148458_0_0_2"/>
<reference evidence="3 4" key="1">
    <citation type="journal article" date="2011" name="J. Bacteriol.">
        <title>Complete genome sequence of the hyperthermophilic, piezophilic, heterotrophic, and carboxydotrophic archaeon Thermococcus barophilus MP.</title>
        <authorList>
            <person name="Vannier P."/>
            <person name="Marteinsson V.T."/>
            <person name="Fridjonsson O.H."/>
            <person name="Oger P."/>
            <person name="Jebbar M."/>
        </authorList>
    </citation>
    <scope>NUCLEOTIDE SEQUENCE [LARGE SCALE GENOMIC DNA]</scope>
    <source>
        <strain evidence="4">DSM 11836 / MP</strain>
    </source>
</reference>
<dbReference type="AlphaFoldDB" id="F0LJB2"/>
<dbReference type="eggNOG" id="arCOG04385">
    <property type="taxonomic scope" value="Archaea"/>
</dbReference>
<evidence type="ECO:0000313" key="4">
    <source>
        <dbReference type="Proteomes" id="UP000007478"/>
    </source>
</evidence>
<dbReference type="SUPFAM" id="SSF53335">
    <property type="entry name" value="S-adenosyl-L-methionine-dependent methyltransferases"/>
    <property type="match status" value="1"/>
</dbReference>